<evidence type="ECO:0000256" key="2">
    <source>
        <dbReference type="SAM" id="MobiDB-lite"/>
    </source>
</evidence>
<feature type="region of interest" description="Disordered" evidence="2">
    <location>
        <begin position="1"/>
        <end position="23"/>
    </location>
</feature>
<dbReference type="InterPro" id="IPR039491">
    <property type="entry name" value="REX1-B"/>
</dbReference>
<proteinExistence type="predicted"/>
<evidence type="ECO:0000313" key="3">
    <source>
        <dbReference type="EMBL" id="KOO28843.1"/>
    </source>
</evidence>
<dbReference type="PANTHER" id="PTHR28309:SF1">
    <property type="entry name" value="REQUIRED FOR EXCISION 1-B DOMAIN-CONTAINING PROTEIN"/>
    <property type="match status" value="1"/>
</dbReference>
<gene>
    <name evidence="3" type="ORF">Ctob_007162</name>
</gene>
<dbReference type="AlphaFoldDB" id="A0A0M0JRG7"/>
<protein>
    <submittedName>
        <fullName evidence="3">Uncharacterized protein</fullName>
    </submittedName>
</protein>
<feature type="coiled-coil region" evidence="1">
    <location>
        <begin position="110"/>
        <end position="137"/>
    </location>
</feature>
<organism evidence="3 4">
    <name type="scientific">Chrysochromulina tobinii</name>
    <dbReference type="NCBI Taxonomy" id="1460289"/>
    <lineage>
        <taxon>Eukaryota</taxon>
        <taxon>Haptista</taxon>
        <taxon>Haptophyta</taxon>
        <taxon>Prymnesiophyceae</taxon>
        <taxon>Prymnesiales</taxon>
        <taxon>Chrysochromulinaceae</taxon>
        <taxon>Chrysochromulina</taxon>
    </lineage>
</organism>
<evidence type="ECO:0000256" key="1">
    <source>
        <dbReference type="SAM" id="Coils"/>
    </source>
</evidence>
<dbReference type="EMBL" id="JWZX01002505">
    <property type="protein sequence ID" value="KOO28843.1"/>
    <property type="molecule type" value="Genomic_DNA"/>
</dbReference>
<comment type="caution">
    <text evidence="3">The sequence shown here is derived from an EMBL/GenBank/DDBJ whole genome shotgun (WGS) entry which is preliminary data.</text>
</comment>
<accession>A0A0M0JRG7</accession>
<sequence>MLARGAGPRPSMPLEPPKEGPSAAELLIPDDVMKEASASQLVALVQQSQEKRIQVAATFDDQFEHLVTAGRADDYAALCERFMERFRAIAGNLDRAGSALAAGSVHGDALAQMVRAINAEEARRLELQLELQVTRQRLSLSEAESEEAQGGKQRVTTLEGALSTSTGKIYEALEELRCEAADLED</sequence>
<dbReference type="Pfam" id="PF14966">
    <property type="entry name" value="DNA_repr_REX1B"/>
    <property type="match status" value="1"/>
</dbReference>
<evidence type="ECO:0000313" key="4">
    <source>
        <dbReference type="Proteomes" id="UP000037460"/>
    </source>
</evidence>
<dbReference type="Proteomes" id="UP000037460">
    <property type="component" value="Unassembled WGS sequence"/>
</dbReference>
<keyword evidence="4" id="KW-1185">Reference proteome</keyword>
<reference evidence="4" key="1">
    <citation type="journal article" date="2015" name="PLoS Genet.">
        <title>Genome Sequence and Transcriptome Analyses of Chrysochromulina tobin: Metabolic Tools for Enhanced Algal Fitness in the Prominent Order Prymnesiales (Haptophyceae).</title>
        <authorList>
            <person name="Hovde B.T."/>
            <person name="Deodato C.R."/>
            <person name="Hunsperger H.M."/>
            <person name="Ryken S.A."/>
            <person name="Yost W."/>
            <person name="Jha R.K."/>
            <person name="Patterson J."/>
            <person name="Monnat R.J. Jr."/>
            <person name="Barlow S.B."/>
            <person name="Starkenburg S.R."/>
            <person name="Cattolico R.A."/>
        </authorList>
    </citation>
    <scope>NUCLEOTIDE SEQUENCE</scope>
    <source>
        <strain evidence="4">CCMP291</strain>
    </source>
</reference>
<keyword evidence="1" id="KW-0175">Coiled coil</keyword>
<dbReference type="PANTHER" id="PTHR28309">
    <property type="entry name" value="REQUIRED FOR EXCISION 1-B DOMAIN-CONTAINING PROTEIN"/>
    <property type="match status" value="1"/>
</dbReference>
<name>A0A0M0JRG7_9EUKA</name>